<dbReference type="InterPro" id="IPR005171">
    <property type="entry name" value="Cyt_c_oxidase_su4_prok"/>
</dbReference>
<dbReference type="InterPro" id="IPR014210">
    <property type="entry name" value="Cyt_o_ubiqinol_oxidase_su4"/>
</dbReference>
<evidence type="ECO:0000256" key="5">
    <source>
        <dbReference type="ARBA" id="ARBA00022448"/>
    </source>
</evidence>
<dbReference type="Proteomes" id="UP001433638">
    <property type="component" value="Unassembled WGS sequence"/>
</dbReference>
<evidence type="ECO:0000256" key="4">
    <source>
        <dbReference type="ARBA" id="ARBA00014689"/>
    </source>
</evidence>
<evidence type="ECO:0000256" key="12">
    <source>
        <dbReference type="ARBA" id="ARBA00025694"/>
    </source>
</evidence>
<sequence>MSHAHDHAASHGSVSSYLTGFVLSVILTVIPFWLVMNGGLNPHDTLLTIAGFAVVQILVHLKYFLHLNFTKEGRINSLAFLFTALVIVLLVVLSVWIIFSADALMMPS</sequence>
<evidence type="ECO:0000256" key="13">
    <source>
        <dbReference type="ARBA" id="ARBA00030071"/>
    </source>
</evidence>
<keyword evidence="9 17" id="KW-1133">Transmembrane helix</keyword>
<evidence type="ECO:0000313" key="19">
    <source>
        <dbReference type="Proteomes" id="UP001433638"/>
    </source>
</evidence>
<evidence type="ECO:0000256" key="9">
    <source>
        <dbReference type="ARBA" id="ARBA00022989"/>
    </source>
</evidence>
<protein>
    <recommendedName>
        <fullName evidence="4">Cytochrome bo(3) ubiquinol oxidase subunit 4</fullName>
    </recommendedName>
    <alternativeName>
        <fullName evidence="16">Cytochrome o ubiquinol oxidase subunit 4</fullName>
    </alternativeName>
    <alternativeName>
        <fullName evidence="13">Oxidase bo(3) subunit 4</fullName>
    </alternativeName>
    <alternativeName>
        <fullName evidence="14">Ubiquinol oxidase polypeptide IV</fullName>
    </alternativeName>
    <alternativeName>
        <fullName evidence="15">Ubiquinol oxidase subunit 4</fullName>
    </alternativeName>
</protein>
<organism evidence="18 19">
    <name type="scientific">Vogesella oryzagri</name>
    <dbReference type="NCBI Taxonomy" id="3160864"/>
    <lineage>
        <taxon>Bacteria</taxon>
        <taxon>Pseudomonadati</taxon>
        <taxon>Pseudomonadota</taxon>
        <taxon>Betaproteobacteria</taxon>
        <taxon>Neisseriales</taxon>
        <taxon>Chromobacteriaceae</taxon>
        <taxon>Vogesella</taxon>
    </lineage>
</organism>
<name>A0ABV1M3V3_9NEIS</name>
<comment type="similarity">
    <text evidence="2">Belongs to the cytochrome c oxidase bacterial subunit 4 family.</text>
</comment>
<evidence type="ECO:0000256" key="7">
    <source>
        <dbReference type="ARBA" id="ARBA00022692"/>
    </source>
</evidence>
<comment type="subcellular location">
    <subcellularLocation>
        <location evidence="1">Cell membrane</location>
        <topology evidence="1">Multi-pass membrane protein</topology>
    </subcellularLocation>
</comment>
<dbReference type="PANTHER" id="PTHR36835">
    <property type="entry name" value="CYTOCHROME BO(3) UBIQUINOL OXIDASE SUBUNIT 4"/>
    <property type="match status" value="1"/>
</dbReference>
<proteinExistence type="inferred from homology"/>
<feature type="transmembrane region" description="Helical" evidence="17">
    <location>
        <begin position="77"/>
        <end position="99"/>
    </location>
</feature>
<dbReference type="EMBL" id="JBEFLD010000004">
    <property type="protein sequence ID" value="MEQ6290691.1"/>
    <property type="molecule type" value="Genomic_DNA"/>
</dbReference>
<feature type="transmembrane region" description="Helical" evidence="17">
    <location>
        <begin position="12"/>
        <end position="34"/>
    </location>
</feature>
<evidence type="ECO:0000313" key="18">
    <source>
        <dbReference type="EMBL" id="MEQ6290691.1"/>
    </source>
</evidence>
<gene>
    <name evidence="18" type="primary">cyoD</name>
    <name evidence="18" type="ORF">ABNW52_08685</name>
</gene>
<comment type="caution">
    <text evidence="18">The sequence shown here is derived from an EMBL/GenBank/DDBJ whole genome shotgun (WGS) entry which is preliminary data.</text>
</comment>
<evidence type="ECO:0000256" key="8">
    <source>
        <dbReference type="ARBA" id="ARBA00022982"/>
    </source>
</evidence>
<dbReference type="InterPro" id="IPR050968">
    <property type="entry name" value="Cytochrome_c_oxidase_bac_sub4"/>
</dbReference>
<comment type="function">
    <text evidence="12">Cytochrome bo(3) ubiquinol terminal oxidase is the component of the aerobic respiratory chain of E.coli that predominates when cells are grown at high aeration. Has proton pump activity across the membrane in addition to electron transfer, pumping 2 protons/electron.</text>
</comment>
<dbReference type="NCBIfam" id="TIGR02847">
    <property type="entry name" value="CyoD"/>
    <property type="match status" value="1"/>
</dbReference>
<keyword evidence="11 17" id="KW-0472">Membrane</keyword>
<keyword evidence="6" id="KW-1003">Cell membrane</keyword>
<keyword evidence="7 17" id="KW-0812">Transmembrane</keyword>
<evidence type="ECO:0000256" key="1">
    <source>
        <dbReference type="ARBA" id="ARBA00004651"/>
    </source>
</evidence>
<comment type="subunit">
    <text evidence="3">Heterooctamer of two A chains, two B chains, two C chains and two D chains.</text>
</comment>
<evidence type="ECO:0000256" key="15">
    <source>
        <dbReference type="ARBA" id="ARBA00031887"/>
    </source>
</evidence>
<dbReference type="PANTHER" id="PTHR36835:SF1">
    <property type="entry name" value="CYTOCHROME BO(3) UBIQUINOL OXIDASE SUBUNIT 4"/>
    <property type="match status" value="1"/>
</dbReference>
<evidence type="ECO:0000256" key="10">
    <source>
        <dbReference type="ARBA" id="ARBA00023002"/>
    </source>
</evidence>
<reference evidence="18" key="1">
    <citation type="submission" date="2024-06" db="EMBL/GenBank/DDBJ databases">
        <title>Genome sequence of Vogesella sp. MAHUQ-64.</title>
        <authorList>
            <person name="Huq M.A."/>
        </authorList>
    </citation>
    <scope>NUCLEOTIDE SEQUENCE</scope>
    <source>
        <strain evidence="18">MAHUQ-64</strain>
    </source>
</reference>
<evidence type="ECO:0000256" key="17">
    <source>
        <dbReference type="SAM" id="Phobius"/>
    </source>
</evidence>
<feature type="transmembrane region" description="Helical" evidence="17">
    <location>
        <begin position="46"/>
        <end position="65"/>
    </location>
</feature>
<evidence type="ECO:0000256" key="16">
    <source>
        <dbReference type="ARBA" id="ARBA00032185"/>
    </source>
</evidence>
<dbReference type="RefSeq" id="WP_349586459.1">
    <property type="nucleotide sequence ID" value="NZ_JBEFLD010000004.1"/>
</dbReference>
<keyword evidence="5" id="KW-0813">Transport</keyword>
<keyword evidence="8" id="KW-0249">Electron transport</keyword>
<keyword evidence="19" id="KW-1185">Reference proteome</keyword>
<evidence type="ECO:0000256" key="2">
    <source>
        <dbReference type="ARBA" id="ARBA00008079"/>
    </source>
</evidence>
<dbReference type="Pfam" id="PF03626">
    <property type="entry name" value="COX4_pro"/>
    <property type="match status" value="1"/>
</dbReference>
<evidence type="ECO:0000256" key="11">
    <source>
        <dbReference type="ARBA" id="ARBA00023136"/>
    </source>
</evidence>
<evidence type="ECO:0000256" key="14">
    <source>
        <dbReference type="ARBA" id="ARBA00030211"/>
    </source>
</evidence>
<evidence type="ECO:0000256" key="6">
    <source>
        <dbReference type="ARBA" id="ARBA00022475"/>
    </source>
</evidence>
<accession>A0ABV1M3V3</accession>
<keyword evidence="10" id="KW-0560">Oxidoreductase</keyword>
<evidence type="ECO:0000256" key="3">
    <source>
        <dbReference type="ARBA" id="ARBA00011700"/>
    </source>
</evidence>